<dbReference type="InterPro" id="IPR002466">
    <property type="entry name" value="A_deamin"/>
</dbReference>
<dbReference type="GO" id="GO:0006396">
    <property type="term" value="P:RNA processing"/>
    <property type="evidence" value="ECO:0007669"/>
    <property type="project" value="InterPro"/>
</dbReference>
<keyword evidence="5" id="KW-1185">Reference proteome</keyword>
<dbReference type="InterPro" id="IPR014720">
    <property type="entry name" value="dsRBD_dom"/>
</dbReference>
<dbReference type="InterPro" id="IPR044455">
    <property type="entry name" value="ADAD1_DSRM"/>
</dbReference>
<feature type="compositionally biased region" description="Low complexity" evidence="2">
    <location>
        <begin position="488"/>
        <end position="500"/>
    </location>
</feature>
<dbReference type="RefSeq" id="XP_022085645.1">
    <property type="nucleotide sequence ID" value="XM_022229953.1"/>
</dbReference>
<feature type="compositionally biased region" description="Polar residues" evidence="2">
    <location>
        <begin position="339"/>
        <end position="349"/>
    </location>
</feature>
<feature type="compositionally biased region" description="Pro residues" evidence="2">
    <location>
        <begin position="523"/>
        <end position="540"/>
    </location>
</feature>
<dbReference type="KEGG" id="aplc:110976573"/>
<evidence type="ECO:0000313" key="5">
    <source>
        <dbReference type="Proteomes" id="UP000694845"/>
    </source>
</evidence>
<feature type="compositionally biased region" description="Polar residues" evidence="2">
    <location>
        <begin position="422"/>
        <end position="437"/>
    </location>
</feature>
<proteinExistence type="predicted"/>
<dbReference type="SMART" id="SM00552">
    <property type="entry name" value="ADEAMc"/>
    <property type="match status" value="1"/>
</dbReference>
<dbReference type="PANTHER" id="PTHR10910:SF145">
    <property type="entry name" value="DOUBLE-STRANDED RNA-SPECIFIC ADENOSINE DEAMINASE-LIKE"/>
    <property type="match status" value="1"/>
</dbReference>
<dbReference type="Proteomes" id="UP000694845">
    <property type="component" value="Unplaced"/>
</dbReference>
<dbReference type="PANTHER" id="PTHR10910">
    <property type="entry name" value="EUKARYOTE SPECIFIC DSRNA BINDING PROTEIN"/>
    <property type="match status" value="1"/>
</dbReference>
<dbReference type="GO" id="GO:0005737">
    <property type="term" value="C:cytoplasm"/>
    <property type="evidence" value="ECO:0007669"/>
    <property type="project" value="TreeGrafter"/>
</dbReference>
<dbReference type="Pfam" id="PF00035">
    <property type="entry name" value="dsrm"/>
    <property type="match status" value="1"/>
</dbReference>
<feature type="region of interest" description="Disordered" evidence="2">
    <location>
        <begin position="223"/>
        <end position="243"/>
    </location>
</feature>
<accession>A0A8B7Y027</accession>
<dbReference type="SMART" id="SM00358">
    <property type="entry name" value="DSRM"/>
    <property type="match status" value="1"/>
</dbReference>
<dbReference type="PROSITE" id="PS50137">
    <property type="entry name" value="DS_RBD"/>
    <property type="match status" value="1"/>
</dbReference>
<dbReference type="GO" id="GO:0003725">
    <property type="term" value="F:double-stranded RNA binding"/>
    <property type="evidence" value="ECO:0007669"/>
    <property type="project" value="TreeGrafter"/>
</dbReference>
<dbReference type="PROSITE" id="PS50141">
    <property type="entry name" value="A_DEAMIN_EDITASE"/>
    <property type="match status" value="1"/>
</dbReference>
<sequence length="954" mass="103611">MELFSSYKLERREKIMKRTYFYQLSGQQHRGGATGAVGFDGRSSQDRQIEEQQQLVQKQMAPSMTKAPPTQPHQKLNIISSKQAEALRSGDDWGNSGCPNPIIAKSAPKKVEPELIEQFMMGEKNPVMALNEFCQKQRLTVKFQEDTATSCGTMFNPKFASVAVVDGVRHKQGVGRTKKEAKTEAARIALSTLLGLTPEDVQEPEMGTAVYDNFGRKVVLLEDKPSSQSMAPHPDTEKGYSRGSHYQANFNAAPTVTSEDAWDVPQPGNYAQYQVKKMAQQAKGNAQGEKKKQQMAQQTAQQGPGLSFGRGVLNPSIINSCFPDQAAGYQLRTAGVPRTHQQSSGSSAGHPQVPAGTRGPTEQTQAHLQTRRPAATAPAWQNWQANTTSTSEPGFAASGGIGQQQQFDSQTSSGDDPFPRLSSANRSSAKPSQSKTSIPKVVSQFKPFLTESIYDPHAELSANPFPQYGVRQTQPAVKVLGKPQSNISPTASVPPSSTSSGVYHSMSKPPVFHPSPGSYATYQPPPQPPKAEIPPHPQAPSPAHQSLPGPADSSAGVTGVLTVADLIAKTAKSLPRIGSPFPGCNKMEARKSLAAILLQKSPEARHEIISLGTGTGAITGRNVTTDGRSILDLNGLTIARRGFQRYLYRELKNFFEGSRLASVFTTQQGSPRLLLKEGVTFHLYLNSAPCGDGARFVRDCPPVITENDLYLMQCGSHYPTQQPDTAQGKLTAVGQDGVPVAVEQLELVESMDALKKKNPFCVMSTSDKLLLWNVLGLQGALLSQFMEPVYLETITLGSNYDHGHLARAVCCRVDDDLTELLPIGYSVHHPLIGRVSKTPQIEDDVKLGTSLNWSFADSLYEVADITRGKCTESSPFKSGASGASRLCKAAFFSRFKNACGMAQRYDLQQGANYQEAKAMSKDYQQAKKTLIQHLKLKGYGSWLHLPADIGKFSK</sequence>
<evidence type="ECO:0000259" key="4">
    <source>
        <dbReference type="PROSITE" id="PS50141"/>
    </source>
</evidence>
<feature type="region of interest" description="Disordered" evidence="2">
    <location>
        <begin position="482"/>
        <end position="554"/>
    </location>
</feature>
<dbReference type="GeneID" id="110976573"/>
<feature type="region of interest" description="Disordered" evidence="2">
    <location>
        <begin position="29"/>
        <end position="50"/>
    </location>
</feature>
<keyword evidence="1" id="KW-0694">RNA-binding</keyword>
<name>A0A8B7Y027_ACAPL</name>
<dbReference type="AlphaFoldDB" id="A0A8B7Y027"/>
<dbReference type="CDD" id="cd19905">
    <property type="entry name" value="DSRM_ADAD1"/>
    <property type="match status" value="1"/>
</dbReference>
<feature type="region of interest" description="Disordered" evidence="2">
    <location>
        <begin position="335"/>
        <end position="438"/>
    </location>
</feature>
<dbReference type="Pfam" id="PF02137">
    <property type="entry name" value="A_deamin"/>
    <property type="match status" value="1"/>
</dbReference>
<feature type="region of interest" description="Disordered" evidence="2">
    <location>
        <begin position="281"/>
        <end position="308"/>
    </location>
</feature>
<evidence type="ECO:0000259" key="3">
    <source>
        <dbReference type="PROSITE" id="PS50137"/>
    </source>
</evidence>
<reference evidence="6" key="1">
    <citation type="submission" date="2025-08" db="UniProtKB">
        <authorList>
            <consortium name="RefSeq"/>
        </authorList>
    </citation>
    <scope>IDENTIFICATION</scope>
</reference>
<dbReference type="OrthoDB" id="10268011at2759"/>
<organism evidence="5 6">
    <name type="scientific">Acanthaster planci</name>
    <name type="common">Crown-of-thorns starfish</name>
    <dbReference type="NCBI Taxonomy" id="133434"/>
    <lineage>
        <taxon>Eukaryota</taxon>
        <taxon>Metazoa</taxon>
        <taxon>Echinodermata</taxon>
        <taxon>Eleutherozoa</taxon>
        <taxon>Asterozoa</taxon>
        <taxon>Asteroidea</taxon>
        <taxon>Valvatacea</taxon>
        <taxon>Valvatida</taxon>
        <taxon>Acanthasteridae</taxon>
        <taxon>Acanthaster</taxon>
    </lineage>
</organism>
<gene>
    <name evidence="6" type="primary">LOC110976573</name>
</gene>
<dbReference type="GO" id="GO:0005730">
    <property type="term" value="C:nucleolus"/>
    <property type="evidence" value="ECO:0007669"/>
    <property type="project" value="TreeGrafter"/>
</dbReference>
<evidence type="ECO:0000256" key="1">
    <source>
        <dbReference type="PROSITE-ProRule" id="PRU00266"/>
    </source>
</evidence>
<dbReference type="GO" id="GO:0006382">
    <property type="term" value="P:adenosine to inosine editing"/>
    <property type="evidence" value="ECO:0007669"/>
    <property type="project" value="TreeGrafter"/>
</dbReference>
<evidence type="ECO:0000256" key="2">
    <source>
        <dbReference type="SAM" id="MobiDB-lite"/>
    </source>
</evidence>
<feature type="compositionally biased region" description="Polar residues" evidence="2">
    <location>
        <begin position="403"/>
        <end position="414"/>
    </location>
</feature>
<dbReference type="GO" id="GO:0008251">
    <property type="term" value="F:tRNA-specific adenosine deaminase activity"/>
    <property type="evidence" value="ECO:0007669"/>
    <property type="project" value="TreeGrafter"/>
</dbReference>
<feature type="domain" description="DRBM" evidence="3">
    <location>
        <begin position="125"/>
        <end position="195"/>
    </location>
</feature>
<protein>
    <submittedName>
        <fullName evidence="6">Adenosine deaminase domain-containing protein 1-like isoform X1</fullName>
    </submittedName>
</protein>
<feature type="compositionally biased region" description="Polar residues" evidence="2">
    <location>
        <begin position="379"/>
        <end position="392"/>
    </location>
</feature>
<dbReference type="GO" id="GO:0003726">
    <property type="term" value="F:double-stranded RNA adenosine deaminase activity"/>
    <property type="evidence" value="ECO:0007669"/>
    <property type="project" value="TreeGrafter"/>
</dbReference>
<dbReference type="SUPFAM" id="SSF54768">
    <property type="entry name" value="dsRNA-binding domain-like"/>
    <property type="match status" value="1"/>
</dbReference>
<dbReference type="Gene3D" id="3.30.160.20">
    <property type="match status" value="1"/>
</dbReference>
<feature type="domain" description="A to I editase" evidence="4">
    <location>
        <begin position="610"/>
        <end position="952"/>
    </location>
</feature>
<evidence type="ECO:0000313" key="6">
    <source>
        <dbReference type="RefSeq" id="XP_022085645.1"/>
    </source>
</evidence>